<evidence type="ECO:0000313" key="7">
    <source>
        <dbReference type="Proteomes" id="UP001596020"/>
    </source>
</evidence>
<dbReference type="InterPro" id="IPR036049">
    <property type="entry name" value="Ribosomal_uL29_sf"/>
</dbReference>
<dbReference type="InterPro" id="IPR001854">
    <property type="entry name" value="Ribosomal_uL29"/>
</dbReference>
<dbReference type="EMBL" id="JBHSGO010000005">
    <property type="protein sequence ID" value="MFC4665106.1"/>
    <property type="molecule type" value="Genomic_DNA"/>
</dbReference>
<gene>
    <name evidence="5 6" type="primary">rpmC</name>
    <name evidence="6" type="ORF">ACFO3G_00445</name>
</gene>
<evidence type="ECO:0000256" key="4">
    <source>
        <dbReference type="ARBA" id="ARBA00035204"/>
    </source>
</evidence>
<accession>A0ABV9K5D2</accession>
<sequence>MKIAEIKELTTGELQERLVALMAEYDQKRIDHSVSSLENPSELKNLRRTIARINTILAQRSINND</sequence>
<dbReference type="Proteomes" id="UP001596020">
    <property type="component" value="Unassembled WGS sequence"/>
</dbReference>
<dbReference type="RefSeq" id="WP_380076940.1">
    <property type="nucleotide sequence ID" value="NZ_JBHSGO010000005.1"/>
</dbReference>
<evidence type="ECO:0000313" key="6">
    <source>
        <dbReference type="EMBL" id="MFC4665106.1"/>
    </source>
</evidence>
<organism evidence="6 7">
    <name type="scientific">Falsiporphyromonas endometrii</name>
    <dbReference type="NCBI Taxonomy" id="1387297"/>
    <lineage>
        <taxon>Bacteria</taxon>
        <taxon>Pseudomonadati</taxon>
        <taxon>Bacteroidota</taxon>
        <taxon>Bacteroidia</taxon>
        <taxon>Bacteroidales</taxon>
        <taxon>Porphyromonadaceae</taxon>
        <taxon>Falsiporphyromonas</taxon>
    </lineage>
</organism>
<evidence type="ECO:0000256" key="1">
    <source>
        <dbReference type="ARBA" id="ARBA00009254"/>
    </source>
</evidence>
<comment type="similarity">
    <text evidence="1 5">Belongs to the universal ribosomal protein uL29 family.</text>
</comment>
<proteinExistence type="inferred from homology"/>
<dbReference type="PROSITE" id="PS00579">
    <property type="entry name" value="RIBOSOMAL_L29"/>
    <property type="match status" value="1"/>
</dbReference>
<protein>
    <recommendedName>
        <fullName evidence="4 5">Large ribosomal subunit protein uL29</fullName>
    </recommendedName>
</protein>
<comment type="caution">
    <text evidence="6">The sequence shown here is derived from an EMBL/GenBank/DDBJ whole genome shotgun (WGS) entry which is preliminary data.</text>
</comment>
<keyword evidence="3 5" id="KW-0687">Ribonucleoprotein</keyword>
<evidence type="ECO:0000256" key="2">
    <source>
        <dbReference type="ARBA" id="ARBA00022980"/>
    </source>
</evidence>
<dbReference type="NCBIfam" id="TIGR00012">
    <property type="entry name" value="L29"/>
    <property type="match status" value="1"/>
</dbReference>
<name>A0ABV9K5D2_9PORP</name>
<evidence type="ECO:0000256" key="3">
    <source>
        <dbReference type="ARBA" id="ARBA00023274"/>
    </source>
</evidence>
<dbReference type="Pfam" id="PF00831">
    <property type="entry name" value="Ribosomal_L29"/>
    <property type="match status" value="1"/>
</dbReference>
<reference evidence="7" key="1">
    <citation type="journal article" date="2019" name="Int. J. Syst. Evol. Microbiol.">
        <title>The Global Catalogue of Microorganisms (GCM) 10K type strain sequencing project: providing services to taxonomists for standard genome sequencing and annotation.</title>
        <authorList>
            <consortium name="The Broad Institute Genomics Platform"/>
            <consortium name="The Broad Institute Genome Sequencing Center for Infectious Disease"/>
            <person name="Wu L."/>
            <person name="Ma J."/>
        </authorList>
    </citation>
    <scope>NUCLEOTIDE SEQUENCE [LARGE SCALE GENOMIC DNA]</scope>
    <source>
        <strain evidence="7">CGMCC 4.7357</strain>
    </source>
</reference>
<dbReference type="Gene3D" id="1.10.287.310">
    <property type="match status" value="1"/>
</dbReference>
<keyword evidence="7" id="KW-1185">Reference proteome</keyword>
<dbReference type="SUPFAM" id="SSF46561">
    <property type="entry name" value="Ribosomal protein L29 (L29p)"/>
    <property type="match status" value="1"/>
</dbReference>
<dbReference type="GO" id="GO:0005840">
    <property type="term" value="C:ribosome"/>
    <property type="evidence" value="ECO:0007669"/>
    <property type="project" value="UniProtKB-KW"/>
</dbReference>
<dbReference type="CDD" id="cd00427">
    <property type="entry name" value="Ribosomal_L29_HIP"/>
    <property type="match status" value="1"/>
</dbReference>
<keyword evidence="2 5" id="KW-0689">Ribosomal protein</keyword>
<evidence type="ECO:0000256" key="5">
    <source>
        <dbReference type="HAMAP-Rule" id="MF_00374"/>
    </source>
</evidence>
<dbReference type="HAMAP" id="MF_00374">
    <property type="entry name" value="Ribosomal_uL29"/>
    <property type="match status" value="1"/>
</dbReference>
<dbReference type="InterPro" id="IPR018254">
    <property type="entry name" value="Ribosomal_uL29_CS"/>
</dbReference>